<evidence type="ECO:0000313" key="1">
    <source>
        <dbReference type="EMBL" id="MCF2949847.1"/>
    </source>
</evidence>
<dbReference type="EMBL" id="JAKGAS010000011">
    <property type="protein sequence ID" value="MCF2949847.1"/>
    <property type="molecule type" value="Genomic_DNA"/>
</dbReference>
<dbReference type="Proteomes" id="UP001521137">
    <property type="component" value="Unassembled WGS sequence"/>
</dbReference>
<comment type="caution">
    <text evidence="1">The sequence shown here is derived from an EMBL/GenBank/DDBJ whole genome shotgun (WGS) entry which is preliminary data.</text>
</comment>
<protein>
    <recommendedName>
        <fullName evidence="3">Extradiol ring-cleavage dioxygenase LigAB LigA subunit domain-containing protein</fullName>
    </recommendedName>
</protein>
<gene>
    <name evidence="1" type="ORF">L0668_17140</name>
</gene>
<sequence>MSKTLVNFIEELDTNAKLLETYKANPVGTAKDYGLSEEDVKIIEDKNWDELSKRFEDLGKAPRNIRS</sequence>
<evidence type="ECO:0000313" key="2">
    <source>
        <dbReference type="Proteomes" id="UP001521137"/>
    </source>
</evidence>
<reference evidence="1 2" key="1">
    <citation type="submission" date="2022-01" db="EMBL/GenBank/DDBJ databases">
        <title>Paraglaciecola sp. G1-23.</title>
        <authorList>
            <person name="Jin M.S."/>
            <person name="Han D.M."/>
            <person name="Kim H.M."/>
            <person name="Jeon C.O."/>
        </authorList>
    </citation>
    <scope>NUCLEOTIDE SEQUENCE [LARGE SCALE GENOMIC DNA]</scope>
    <source>
        <strain evidence="1 2">G1-23</strain>
    </source>
</reference>
<accession>A0ABS9DBV7</accession>
<organism evidence="1 2">
    <name type="scientific">Paraglaciecola algarum</name>
    <dbReference type="NCBI Taxonomy" id="3050085"/>
    <lineage>
        <taxon>Bacteria</taxon>
        <taxon>Pseudomonadati</taxon>
        <taxon>Pseudomonadota</taxon>
        <taxon>Gammaproteobacteria</taxon>
        <taxon>Alteromonadales</taxon>
        <taxon>Alteromonadaceae</taxon>
        <taxon>Paraglaciecola</taxon>
    </lineage>
</organism>
<dbReference type="RefSeq" id="WP_235313946.1">
    <property type="nucleotide sequence ID" value="NZ_JAKGAS010000011.1"/>
</dbReference>
<proteinExistence type="predicted"/>
<evidence type="ECO:0008006" key="3">
    <source>
        <dbReference type="Google" id="ProtNLM"/>
    </source>
</evidence>
<keyword evidence="2" id="KW-1185">Reference proteome</keyword>
<name>A0ABS9DBV7_9ALTE</name>